<evidence type="ECO:0000259" key="1">
    <source>
        <dbReference type="Pfam" id="PF05123"/>
    </source>
</evidence>
<feature type="domain" description="S-layer protein outer" evidence="2">
    <location>
        <begin position="35"/>
        <end position="542"/>
    </location>
</feature>
<dbReference type="Pfam" id="PF05123">
    <property type="entry name" value="S_layer_N"/>
    <property type="match status" value="1"/>
</dbReference>
<dbReference type="Proteomes" id="UP000053695">
    <property type="component" value="Unassembled WGS sequence"/>
</dbReference>
<dbReference type="PATRIC" id="fig|1069083.5.peg.892"/>
<dbReference type="NCBIfam" id="TIGR01564">
    <property type="entry name" value="S_layer_MJ"/>
    <property type="match status" value="1"/>
</dbReference>
<reference evidence="3 4" key="1">
    <citation type="journal article" date="2013" name="Genome Announc.">
        <title>Draft Genome Sequence of a Highly Flagellated, Fast-Swimming Archaeon, Methanocaldococcus villosus Strain KIN24-T80 (DSM 22612).</title>
        <authorList>
            <person name="Thennarasu S."/>
            <person name="Polireddy D."/>
            <person name="Antony A."/>
            <person name="Yada M.R."/>
            <person name="Algarawi S."/>
            <person name="Sivakumar N."/>
        </authorList>
    </citation>
    <scope>NUCLEOTIDE SEQUENCE [LARGE SCALE GENOMIC DNA]</scope>
    <source>
        <strain evidence="3 4">KIN24-T80</strain>
    </source>
</reference>
<dbReference type="Pfam" id="PF05124">
    <property type="entry name" value="S_layer_C"/>
    <property type="match status" value="1"/>
</dbReference>
<comment type="caution">
    <text evidence="3">The sequence shown here is derived from an EMBL/GenBank/DDBJ whole genome shotgun (WGS) entry which is preliminary data.</text>
</comment>
<dbReference type="AlphaFoldDB" id="N6VQF7"/>
<dbReference type="OrthoDB" id="92388at2157"/>
<dbReference type="STRING" id="1069083.GCA_000371805_00616"/>
<proteinExistence type="predicted"/>
<sequence>MAISLKKIGAIAVAGAMLGTAVASGVAAQVTIIGDLTKDLFVKDGQPNCYVVVGANAPSTMDVVSAADIAAKIGSLCYKEANVEDGSAEIEVSAKADSDDVDIYTNGIPNGNATIFVAAADSDYSDNFATTTANINDTNSNVFDDTQVKNVKSLGDVATLMKIDDVDPSDWYNSDDDAAEVVFVKLENNSGSLTVDKKDAVYASIVYKDDLSTFKDTTTLKVGYRIPFLGEEYAVVKIDNDNDAIYIGKPVYDGVLKEGETYDLGNGYEVKVKAILTDNTNYKADVQILKDGKVVAEKFDTTPLKIIYNDIGVVVNKAWQDIPGNYGFAEVLITNNVKELDLGKEYVKDWKLYAVVNNSGTMELTDQLPPSSGNVVGIALRYEGDKLDDLDSGDSIAFPNNYVEFKLDDKDKKNKLYVYYEMDESKDTTLNIGEKTKVLNADIKLKGIKAEAQQVVPVTAPIAKLDTEVSLDNADRNLVLVGGPVANKLTKELVDEGKINLDNTSPATIAVIKGAANGHDVVVVAGGDREKTREAAEELLKKL</sequence>
<dbReference type="InterPro" id="IPR022650">
    <property type="entry name" value="S_layer_central"/>
</dbReference>
<dbReference type="EMBL" id="APMM01000028">
    <property type="protein sequence ID" value="ENN96105.1"/>
    <property type="molecule type" value="Genomic_DNA"/>
</dbReference>
<protein>
    <submittedName>
        <fullName evidence="3">S-layer protein</fullName>
    </submittedName>
</protein>
<evidence type="ECO:0000313" key="4">
    <source>
        <dbReference type="Proteomes" id="UP000053695"/>
    </source>
</evidence>
<gene>
    <name evidence="3" type="ORF">J422_04548</name>
</gene>
<dbReference type="InterPro" id="IPR022651">
    <property type="entry name" value="S_layer_C"/>
</dbReference>
<name>N6VQF7_9EURY</name>
<organism evidence="3 4">
    <name type="scientific">Methanocaldococcus villosus KIN24-T80</name>
    <dbReference type="NCBI Taxonomy" id="1069083"/>
    <lineage>
        <taxon>Archaea</taxon>
        <taxon>Methanobacteriati</taxon>
        <taxon>Methanobacteriota</taxon>
        <taxon>Methanomada group</taxon>
        <taxon>Methanococci</taxon>
        <taxon>Methanococcales</taxon>
        <taxon>Methanocaldococcaceae</taxon>
        <taxon>Methanocaldococcus</taxon>
    </lineage>
</organism>
<accession>N6VQF7</accession>
<evidence type="ECO:0000259" key="2">
    <source>
        <dbReference type="Pfam" id="PF05124"/>
    </source>
</evidence>
<evidence type="ECO:0000313" key="3">
    <source>
        <dbReference type="EMBL" id="ENN96105.1"/>
    </source>
</evidence>
<dbReference type="InterPro" id="IPR006454">
    <property type="entry name" value="S_layer_MJ"/>
</dbReference>
<feature type="domain" description="S-layer protein central" evidence="1">
    <location>
        <begin position="114"/>
        <end position="452"/>
    </location>
</feature>
<dbReference type="RefSeq" id="WP_004591844.1">
    <property type="nucleotide sequence ID" value="NZ_APMM01000028.1"/>
</dbReference>
<keyword evidence="4" id="KW-1185">Reference proteome</keyword>
<dbReference type="Gene3D" id="2.60.98.40">
    <property type="match status" value="1"/>
</dbReference>